<dbReference type="InterPro" id="IPR051531">
    <property type="entry name" value="N-acetyltransferase"/>
</dbReference>
<gene>
    <name evidence="2" type="ORF">ACFQGU_15835</name>
</gene>
<protein>
    <submittedName>
        <fullName evidence="2">GNAT family N-acetyltransferase</fullName>
        <ecNumber evidence="2">2.3.-.-</ecNumber>
    </submittedName>
</protein>
<proteinExistence type="predicted"/>
<evidence type="ECO:0000259" key="1">
    <source>
        <dbReference type="PROSITE" id="PS51186"/>
    </source>
</evidence>
<dbReference type="CDD" id="cd04301">
    <property type="entry name" value="NAT_SF"/>
    <property type="match status" value="1"/>
</dbReference>
<dbReference type="GO" id="GO:0016746">
    <property type="term" value="F:acyltransferase activity"/>
    <property type="evidence" value="ECO:0007669"/>
    <property type="project" value="UniProtKB-KW"/>
</dbReference>
<dbReference type="Gene3D" id="3.40.630.30">
    <property type="match status" value="1"/>
</dbReference>
<comment type="caution">
    <text evidence="2">The sequence shown here is derived from an EMBL/GenBank/DDBJ whole genome shotgun (WGS) entry which is preliminary data.</text>
</comment>
<dbReference type="Pfam" id="PF13302">
    <property type="entry name" value="Acetyltransf_3"/>
    <property type="match status" value="1"/>
</dbReference>
<sequence>MTDPEAEQPALPDVLVGPRLDLVLVTVEQLLTRADDHDGEPAPLAYDDPTDILSPHDSPIRWRIPMVREDPRSNPWLIRLAVERSTGTIVGLGNFHAPPDSRGMVEIGYRVVPAYRRRGYGREIAQTMWRYAAAHPDVRVLRASVSPDNTGSLAIVLAAGLVQVGEEWDDEDGLEHVFEVAAPDVVLD</sequence>
<keyword evidence="2" id="KW-0808">Transferase</keyword>
<dbReference type="RefSeq" id="WP_386768562.1">
    <property type="nucleotide sequence ID" value="NZ_JBHSTI010000018.1"/>
</dbReference>
<accession>A0ABW1T4V7</accession>
<dbReference type="Proteomes" id="UP001596138">
    <property type="component" value="Unassembled WGS sequence"/>
</dbReference>
<organism evidence="2 3">
    <name type="scientific">Longivirga aurantiaca</name>
    <dbReference type="NCBI Taxonomy" id="1837743"/>
    <lineage>
        <taxon>Bacteria</taxon>
        <taxon>Bacillati</taxon>
        <taxon>Actinomycetota</taxon>
        <taxon>Actinomycetes</taxon>
        <taxon>Sporichthyales</taxon>
        <taxon>Sporichthyaceae</taxon>
        <taxon>Longivirga</taxon>
    </lineage>
</organism>
<dbReference type="PANTHER" id="PTHR43792">
    <property type="entry name" value="GNAT FAMILY, PUTATIVE (AFU_ORTHOLOGUE AFUA_3G00765)-RELATED-RELATED"/>
    <property type="match status" value="1"/>
</dbReference>
<dbReference type="EMBL" id="JBHSTI010000018">
    <property type="protein sequence ID" value="MFC6239345.1"/>
    <property type="molecule type" value="Genomic_DNA"/>
</dbReference>
<dbReference type="PANTHER" id="PTHR43792:SF13">
    <property type="entry name" value="ACETYLTRANSFERASE"/>
    <property type="match status" value="1"/>
</dbReference>
<keyword evidence="3" id="KW-1185">Reference proteome</keyword>
<dbReference type="SUPFAM" id="SSF55729">
    <property type="entry name" value="Acyl-CoA N-acyltransferases (Nat)"/>
    <property type="match status" value="1"/>
</dbReference>
<evidence type="ECO:0000313" key="2">
    <source>
        <dbReference type="EMBL" id="MFC6239345.1"/>
    </source>
</evidence>
<name>A0ABW1T4V7_9ACTN</name>
<keyword evidence="2" id="KW-0012">Acyltransferase</keyword>
<dbReference type="InterPro" id="IPR016181">
    <property type="entry name" value="Acyl_CoA_acyltransferase"/>
</dbReference>
<dbReference type="EC" id="2.3.-.-" evidence="2"/>
<dbReference type="InterPro" id="IPR000182">
    <property type="entry name" value="GNAT_dom"/>
</dbReference>
<feature type="domain" description="N-acetyltransferase" evidence="1">
    <location>
        <begin position="39"/>
        <end position="188"/>
    </location>
</feature>
<evidence type="ECO:0000313" key="3">
    <source>
        <dbReference type="Proteomes" id="UP001596138"/>
    </source>
</evidence>
<reference evidence="3" key="1">
    <citation type="journal article" date="2019" name="Int. J. Syst. Evol. Microbiol.">
        <title>The Global Catalogue of Microorganisms (GCM) 10K type strain sequencing project: providing services to taxonomists for standard genome sequencing and annotation.</title>
        <authorList>
            <consortium name="The Broad Institute Genomics Platform"/>
            <consortium name="The Broad Institute Genome Sequencing Center for Infectious Disease"/>
            <person name="Wu L."/>
            <person name="Ma J."/>
        </authorList>
    </citation>
    <scope>NUCLEOTIDE SEQUENCE [LARGE SCALE GENOMIC DNA]</scope>
    <source>
        <strain evidence="3">CGMCC 4.7317</strain>
    </source>
</reference>
<dbReference type="PROSITE" id="PS51186">
    <property type="entry name" value="GNAT"/>
    <property type="match status" value="1"/>
</dbReference>